<dbReference type="InterPro" id="IPR037107">
    <property type="entry name" value="Put_OMP_sf"/>
</dbReference>
<dbReference type="EMBL" id="JAESVB010000002">
    <property type="protein sequence ID" value="MCB8874509.1"/>
    <property type="molecule type" value="Genomic_DNA"/>
</dbReference>
<gene>
    <name evidence="1" type="ORF">ASILVAE211_04870</name>
</gene>
<keyword evidence="2" id="KW-1185">Reference proteome</keyword>
<proteinExistence type="predicted"/>
<accession>A0A963YQ16</accession>
<dbReference type="AlphaFoldDB" id="A0A963YQ16"/>
<organism evidence="1 2">
    <name type="scientific">Acidisoma silvae</name>
    <dbReference type="NCBI Taxonomy" id="2802396"/>
    <lineage>
        <taxon>Bacteria</taxon>
        <taxon>Pseudomonadati</taxon>
        <taxon>Pseudomonadota</taxon>
        <taxon>Alphaproteobacteria</taxon>
        <taxon>Acetobacterales</taxon>
        <taxon>Acidocellaceae</taxon>
        <taxon>Acidisoma</taxon>
    </lineage>
</organism>
<reference evidence="1" key="2">
    <citation type="submission" date="2021-01" db="EMBL/GenBank/DDBJ databases">
        <authorList>
            <person name="Mieszkin S."/>
            <person name="Pouder E."/>
            <person name="Alain K."/>
        </authorList>
    </citation>
    <scope>NUCLEOTIDE SEQUENCE</scope>
    <source>
        <strain evidence="1">HW T2.11</strain>
    </source>
</reference>
<name>A0A963YQ16_9PROT</name>
<dbReference type="Proteomes" id="UP000708298">
    <property type="component" value="Unassembled WGS sequence"/>
</dbReference>
<reference evidence="1" key="1">
    <citation type="journal article" date="2021" name="Microorganisms">
        <title>Acidisoma silvae sp. nov. and Acidisomacellulosilytica sp. nov., Two Acidophilic Bacteria Isolated from Decaying Wood, Hydrolyzing Cellulose and Producing Poly-3-hydroxybutyrate.</title>
        <authorList>
            <person name="Mieszkin S."/>
            <person name="Pouder E."/>
            <person name="Uroz S."/>
            <person name="Simon-Colin C."/>
            <person name="Alain K."/>
        </authorList>
    </citation>
    <scope>NUCLEOTIDE SEQUENCE</scope>
    <source>
        <strain evidence="1">HW T2.11</strain>
    </source>
</reference>
<dbReference type="Gene3D" id="2.40.128.140">
    <property type="entry name" value="Outer membrane protein"/>
    <property type="match status" value="1"/>
</dbReference>
<dbReference type="Pfam" id="PF09982">
    <property type="entry name" value="LpxR"/>
    <property type="match status" value="1"/>
</dbReference>
<evidence type="ECO:0000313" key="1">
    <source>
        <dbReference type="EMBL" id="MCB8874509.1"/>
    </source>
</evidence>
<dbReference type="InterPro" id="IPR018707">
    <property type="entry name" value="LpxR"/>
</dbReference>
<evidence type="ECO:0000313" key="2">
    <source>
        <dbReference type="Proteomes" id="UP000708298"/>
    </source>
</evidence>
<protein>
    <submittedName>
        <fullName evidence="1">Lipid A deacylase LpxR family protein</fullName>
    </submittedName>
</protein>
<sequence>MPPADNGSIYTIRVENDATGATDENYTSGLQIGWTGPTGDLPGFLANGGHAILGAGNQRVSIDLSQQMYTPSDTQLNPPDPNDRPYAATLLLTGQLIQDTATSRTRIGVQAGVLGPDAGGEIVQNGFHTIIGDDKNQGWDYQLDNRPELNFFADRTWRVPLFALAALPALNAAPIGVDILPDVTGFIGTEQIYAQAGGILRIGQGLEDDFGAGRIMPGIDGSDAYLPDSGLAWYLFGGVDGQAVAYNTLLEGNAFADGPSVTKKPFVAEFEVGVAMIWHGVRLSLSQTWQTHEFTSQQGGLFDFGSVAVSARF</sequence>
<comment type="caution">
    <text evidence="1">The sequence shown here is derived from an EMBL/GenBank/DDBJ whole genome shotgun (WGS) entry which is preliminary data.</text>
</comment>